<evidence type="ECO:0000256" key="15">
    <source>
        <dbReference type="ARBA" id="ARBA00077278"/>
    </source>
</evidence>
<sequence length="486" mass="54053">MSAKAKKTVTDQSVQIVLIGATGSGKSSSGNTILGKKEFKSEASAKSVTCSCETATGTINGCQVKVVDTPGWDCTELTEPEIMSQIKQALQCLNGPYSFLLVIRVGSMESEEEISKIYGLKRVLGPSFLDHTTILFSRSDDLEGKALKDFIKEGGKEFRDLLKQCGDRHHCWNNRDNRADEAVEELLKDLKKTETINSHSVKTFQDKINNKEKKPSAFTSHGDKQEIALTNRKRSRDAVDLGTHMSENQIRVLFLGMNRVGKTSSINTLLEKCVQSEIGGDAVYTHPRSGLSLKLIESPGFDDNLEQIQEAISKSVSDCLPGPHVIIIVLSVERFTPATKTAMKRVQDCLGQNARKSTMILFTGEDNLEGKPIDLFIQENQDLSDFVQIHENRFHALNNRDISNETQVNELLKKINDMYEQNNKEFYTYMQDCRDSNYSKGIKSIIGSSNSNIKEFPTVLQNAATLFSKTTGLFLKKNTQASPGDD</sequence>
<dbReference type="InterPro" id="IPR045058">
    <property type="entry name" value="GIMA/IAN/Toc"/>
</dbReference>
<name>A0A5N5PRG0_PANHP</name>
<keyword evidence="12" id="KW-0342">GTP-binding</keyword>
<dbReference type="GO" id="GO:0005783">
    <property type="term" value="C:endoplasmic reticulum"/>
    <property type="evidence" value="ECO:0007669"/>
    <property type="project" value="UniProtKB-SubCell"/>
</dbReference>
<evidence type="ECO:0000313" key="17">
    <source>
        <dbReference type="EMBL" id="KAB5581437.1"/>
    </source>
</evidence>
<keyword evidence="18" id="KW-1185">Reference proteome</keyword>
<dbReference type="GO" id="GO:0005794">
    <property type="term" value="C:Golgi apparatus"/>
    <property type="evidence" value="ECO:0007669"/>
    <property type="project" value="UniProtKB-SubCell"/>
</dbReference>
<comment type="subcellular location">
    <subcellularLocation>
        <location evidence="3">Cytoplasm</location>
        <location evidence="3">Cytosol</location>
    </subcellularLocation>
    <subcellularLocation>
        <location evidence="2">Endoplasmic reticulum</location>
    </subcellularLocation>
    <subcellularLocation>
        <location evidence="4">Golgi apparatus</location>
    </subcellularLocation>
    <subcellularLocation>
        <location evidence="1">Mitochondrion</location>
    </subcellularLocation>
</comment>
<gene>
    <name evidence="17" type="ORF">PHYPO_G00175680</name>
</gene>
<dbReference type="AlphaFoldDB" id="A0A5N5PRG0"/>
<evidence type="ECO:0000256" key="10">
    <source>
        <dbReference type="ARBA" id="ARBA00023034"/>
    </source>
</evidence>
<dbReference type="InterPro" id="IPR006703">
    <property type="entry name" value="G_AIG1"/>
</dbReference>
<dbReference type="Pfam" id="PF04548">
    <property type="entry name" value="AIG1"/>
    <property type="match status" value="2"/>
</dbReference>
<evidence type="ECO:0000256" key="5">
    <source>
        <dbReference type="ARBA" id="ARBA00008535"/>
    </source>
</evidence>
<reference evidence="17 18" key="1">
    <citation type="submission" date="2019-06" db="EMBL/GenBank/DDBJ databases">
        <title>A chromosome-scale genome assembly of the striped catfish, Pangasianodon hypophthalmus.</title>
        <authorList>
            <person name="Wen M."/>
            <person name="Zahm M."/>
            <person name="Roques C."/>
            <person name="Cabau C."/>
            <person name="Klopp C."/>
            <person name="Donnadieu C."/>
            <person name="Jouanno E."/>
            <person name="Avarre J.-C."/>
            <person name="Campet M."/>
            <person name="Ha T.T.T."/>
            <person name="Dugue R."/>
            <person name="Lampietro C."/>
            <person name="Louis A."/>
            <person name="Herpin A."/>
            <person name="Echchiki A."/>
            <person name="Berthelot C."/>
            <person name="Parey E."/>
            <person name="Roest-Crollius H."/>
            <person name="Braasch I."/>
            <person name="Postlethwait J."/>
            <person name="Bobe J."/>
            <person name="Montfort J."/>
            <person name="Bouchez O."/>
            <person name="Begum T."/>
            <person name="Schartl M."/>
            <person name="Guiguen Y."/>
        </authorList>
    </citation>
    <scope>NUCLEOTIDE SEQUENCE [LARGE SCALE GENOMIC DNA]</scope>
    <source>
        <strain evidence="17 18">Indonesia</strain>
        <tissue evidence="17">Blood</tissue>
    </source>
</reference>
<dbReference type="PANTHER" id="PTHR10903">
    <property type="entry name" value="GTPASE, IMAP FAMILY MEMBER-RELATED"/>
    <property type="match status" value="1"/>
</dbReference>
<keyword evidence="10" id="KW-0333">Golgi apparatus</keyword>
<evidence type="ECO:0000256" key="6">
    <source>
        <dbReference type="ARBA" id="ARBA00022490"/>
    </source>
</evidence>
<comment type="similarity">
    <text evidence="5">Belongs to the TRAFAC class TrmE-Era-EngA-EngB-Septin-like GTPase superfamily. AIG1/Toc34/Toc159-like paraseptin GTPase family. IAN subfamily.</text>
</comment>
<dbReference type="PANTHER" id="PTHR10903:SF186">
    <property type="entry name" value="GTPASE IMAP FAMILY MEMBER 4-LIKE-RELATED"/>
    <property type="match status" value="1"/>
</dbReference>
<evidence type="ECO:0000259" key="16">
    <source>
        <dbReference type="PROSITE" id="PS51720"/>
    </source>
</evidence>
<dbReference type="GO" id="GO:0005829">
    <property type="term" value="C:cytosol"/>
    <property type="evidence" value="ECO:0007669"/>
    <property type="project" value="UniProtKB-SubCell"/>
</dbReference>
<keyword evidence="7" id="KW-0677">Repeat</keyword>
<proteinExistence type="inferred from homology"/>
<evidence type="ECO:0000256" key="12">
    <source>
        <dbReference type="ARBA" id="ARBA00023134"/>
    </source>
</evidence>
<feature type="domain" description="AIG1-type G" evidence="16">
    <location>
        <begin position="11"/>
        <end position="213"/>
    </location>
</feature>
<evidence type="ECO:0000256" key="2">
    <source>
        <dbReference type="ARBA" id="ARBA00004240"/>
    </source>
</evidence>
<dbReference type="PROSITE" id="PS51720">
    <property type="entry name" value="G_AIG1"/>
    <property type="match status" value="2"/>
</dbReference>
<evidence type="ECO:0000256" key="7">
    <source>
        <dbReference type="ARBA" id="ARBA00022737"/>
    </source>
</evidence>
<dbReference type="FunFam" id="3.40.50.300:FF:000536">
    <property type="entry name" value="GTPase IMAP family member 8"/>
    <property type="match status" value="1"/>
</dbReference>
<dbReference type="EMBL" id="VFJC01000004">
    <property type="protein sequence ID" value="KAB5581437.1"/>
    <property type="molecule type" value="Genomic_DNA"/>
</dbReference>
<comment type="caution">
    <text evidence="17">The sequence shown here is derived from an EMBL/GenBank/DDBJ whole genome shotgun (WGS) entry which is preliminary data.</text>
</comment>
<dbReference type="Gene3D" id="3.40.50.300">
    <property type="entry name" value="P-loop containing nucleotide triphosphate hydrolases"/>
    <property type="match status" value="2"/>
</dbReference>
<dbReference type="InterPro" id="IPR027417">
    <property type="entry name" value="P-loop_NTPase"/>
</dbReference>
<dbReference type="Proteomes" id="UP000327468">
    <property type="component" value="Chromosome 3"/>
</dbReference>
<evidence type="ECO:0000256" key="3">
    <source>
        <dbReference type="ARBA" id="ARBA00004514"/>
    </source>
</evidence>
<accession>A0A5N5PRG0</accession>
<dbReference type="SUPFAM" id="SSF52540">
    <property type="entry name" value="P-loop containing nucleoside triphosphate hydrolases"/>
    <property type="match status" value="2"/>
</dbReference>
<keyword evidence="9" id="KW-0256">Endoplasmic reticulum</keyword>
<evidence type="ECO:0000256" key="14">
    <source>
        <dbReference type="ARBA" id="ARBA00073539"/>
    </source>
</evidence>
<evidence type="ECO:0000256" key="4">
    <source>
        <dbReference type="ARBA" id="ARBA00004555"/>
    </source>
</evidence>
<keyword evidence="11" id="KW-0496">Mitochondrion</keyword>
<evidence type="ECO:0000256" key="9">
    <source>
        <dbReference type="ARBA" id="ARBA00022824"/>
    </source>
</evidence>
<keyword evidence="6" id="KW-0963">Cytoplasm</keyword>
<comment type="function">
    <text evidence="13">Exerts an anti-apoptotic effect in the immune system and is involved in responses to infections.</text>
</comment>
<dbReference type="GO" id="GO:0005525">
    <property type="term" value="F:GTP binding"/>
    <property type="evidence" value="ECO:0007669"/>
    <property type="project" value="UniProtKB-KW"/>
</dbReference>
<evidence type="ECO:0000256" key="1">
    <source>
        <dbReference type="ARBA" id="ARBA00004173"/>
    </source>
</evidence>
<keyword evidence="8" id="KW-0547">Nucleotide-binding</keyword>
<feature type="domain" description="AIG1-type G" evidence="16">
    <location>
        <begin position="247"/>
        <end position="436"/>
    </location>
</feature>
<protein>
    <recommendedName>
        <fullName evidence="14">GTPase IMAP family member 8</fullName>
    </recommendedName>
    <alternativeName>
        <fullName evidence="15">Immune-associated nucleotide-binding protein 9</fullName>
    </alternativeName>
</protein>
<evidence type="ECO:0000256" key="8">
    <source>
        <dbReference type="ARBA" id="ARBA00022741"/>
    </source>
</evidence>
<organism evidence="17 18">
    <name type="scientific">Pangasianodon hypophthalmus</name>
    <name type="common">Striped catfish</name>
    <name type="synonym">Helicophagus hypophthalmus</name>
    <dbReference type="NCBI Taxonomy" id="310915"/>
    <lineage>
        <taxon>Eukaryota</taxon>
        <taxon>Metazoa</taxon>
        <taxon>Chordata</taxon>
        <taxon>Craniata</taxon>
        <taxon>Vertebrata</taxon>
        <taxon>Euteleostomi</taxon>
        <taxon>Actinopterygii</taxon>
        <taxon>Neopterygii</taxon>
        <taxon>Teleostei</taxon>
        <taxon>Ostariophysi</taxon>
        <taxon>Siluriformes</taxon>
        <taxon>Pangasiidae</taxon>
        <taxon>Pangasianodon</taxon>
    </lineage>
</organism>
<evidence type="ECO:0000256" key="11">
    <source>
        <dbReference type="ARBA" id="ARBA00023128"/>
    </source>
</evidence>
<evidence type="ECO:0000256" key="13">
    <source>
        <dbReference type="ARBA" id="ARBA00056809"/>
    </source>
</evidence>
<evidence type="ECO:0000313" key="18">
    <source>
        <dbReference type="Proteomes" id="UP000327468"/>
    </source>
</evidence>
<dbReference type="GO" id="GO:0005739">
    <property type="term" value="C:mitochondrion"/>
    <property type="evidence" value="ECO:0007669"/>
    <property type="project" value="UniProtKB-SubCell"/>
</dbReference>